<dbReference type="EMBL" id="GBRH01176965">
    <property type="protein sequence ID" value="JAE20931.1"/>
    <property type="molecule type" value="Transcribed_RNA"/>
</dbReference>
<feature type="region of interest" description="Disordered" evidence="1">
    <location>
        <begin position="1"/>
        <end position="30"/>
    </location>
</feature>
<sequence length="108" mass="11396">MAPETRTLDPASFPFLLPGGGGGGTRRPPGRLLRRCFGARADSLAARSLSTLQTFSFPLGDVLPPPAAHETEALGGAAPEKRARRRATGRARLPPPHAPRHGGCMICY</sequence>
<reference evidence="2" key="1">
    <citation type="submission" date="2014-09" db="EMBL/GenBank/DDBJ databases">
        <authorList>
            <person name="Magalhaes I.L.F."/>
            <person name="Oliveira U."/>
            <person name="Santos F.R."/>
            <person name="Vidigal T.H.D.A."/>
            <person name="Brescovit A.D."/>
            <person name="Santos A.J."/>
        </authorList>
    </citation>
    <scope>NUCLEOTIDE SEQUENCE</scope>
    <source>
        <tissue evidence="2">Shoot tissue taken approximately 20 cm above the soil surface</tissue>
    </source>
</reference>
<dbReference type="AlphaFoldDB" id="A0A0A9GEF2"/>
<proteinExistence type="predicted"/>
<organism evidence="2">
    <name type="scientific">Arundo donax</name>
    <name type="common">Giant reed</name>
    <name type="synonym">Donax arundinaceus</name>
    <dbReference type="NCBI Taxonomy" id="35708"/>
    <lineage>
        <taxon>Eukaryota</taxon>
        <taxon>Viridiplantae</taxon>
        <taxon>Streptophyta</taxon>
        <taxon>Embryophyta</taxon>
        <taxon>Tracheophyta</taxon>
        <taxon>Spermatophyta</taxon>
        <taxon>Magnoliopsida</taxon>
        <taxon>Liliopsida</taxon>
        <taxon>Poales</taxon>
        <taxon>Poaceae</taxon>
        <taxon>PACMAD clade</taxon>
        <taxon>Arundinoideae</taxon>
        <taxon>Arundineae</taxon>
        <taxon>Arundo</taxon>
    </lineage>
</organism>
<accession>A0A0A9GEF2</accession>
<name>A0A0A9GEF2_ARUDO</name>
<evidence type="ECO:0000256" key="1">
    <source>
        <dbReference type="SAM" id="MobiDB-lite"/>
    </source>
</evidence>
<protein>
    <submittedName>
        <fullName evidence="2">Uncharacterized protein</fullName>
    </submittedName>
</protein>
<reference evidence="2" key="2">
    <citation type="journal article" date="2015" name="Data Brief">
        <title>Shoot transcriptome of the giant reed, Arundo donax.</title>
        <authorList>
            <person name="Barrero R.A."/>
            <person name="Guerrero F.D."/>
            <person name="Moolhuijzen P."/>
            <person name="Goolsby J.A."/>
            <person name="Tidwell J."/>
            <person name="Bellgard S.E."/>
            <person name="Bellgard M.I."/>
        </authorList>
    </citation>
    <scope>NUCLEOTIDE SEQUENCE</scope>
    <source>
        <tissue evidence="2">Shoot tissue taken approximately 20 cm above the soil surface</tissue>
    </source>
</reference>
<feature type="region of interest" description="Disordered" evidence="1">
    <location>
        <begin position="66"/>
        <end position="108"/>
    </location>
</feature>
<evidence type="ECO:0000313" key="2">
    <source>
        <dbReference type="EMBL" id="JAE20931.1"/>
    </source>
</evidence>